<protein>
    <submittedName>
        <fullName evidence="2">Uncharacterized membrane protein, DUF2068 family</fullName>
    </submittedName>
</protein>
<feature type="transmembrane region" description="Helical" evidence="1">
    <location>
        <begin position="105"/>
        <end position="124"/>
    </location>
</feature>
<accession>A0A1T5JLT6</accession>
<evidence type="ECO:0000256" key="1">
    <source>
        <dbReference type="SAM" id="Phobius"/>
    </source>
</evidence>
<feature type="transmembrane region" description="Helical" evidence="1">
    <location>
        <begin position="130"/>
        <end position="151"/>
    </location>
</feature>
<keyword evidence="1" id="KW-0812">Transmembrane</keyword>
<feature type="transmembrane region" description="Helical" evidence="1">
    <location>
        <begin position="76"/>
        <end position="93"/>
    </location>
</feature>
<dbReference type="Pfam" id="PF09900">
    <property type="entry name" value="DUF2127"/>
    <property type="match status" value="1"/>
</dbReference>
<dbReference type="InterPro" id="IPR021125">
    <property type="entry name" value="DUF2127"/>
</dbReference>
<reference evidence="2 3" key="1">
    <citation type="submission" date="2017-02" db="EMBL/GenBank/DDBJ databases">
        <authorList>
            <person name="Peterson S.W."/>
        </authorList>
    </citation>
    <scope>NUCLEOTIDE SEQUENCE [LARGE SCALE GENOMIC DNA]</scope>
    <source>
        <strain evidence="2 3">P15</strain>
    </source>
</reference>
<sequence length="156" mass="17105">MTDAPYNPDPKAHPGLHAIAIFEGLKGVLALAAATGLVLVGPLPLRRWVEALISRFHLDPQHGVLPGLLQSINPQAVHLAVLVVLVYAAMRLAEAWGLWRAKAWASWLGCIGSAAYLPLDLYALYHHPGWHTWTVLVINLAVVAILGRDLIKRRRN</sequence>
<dbReference type="Proteomes" id="UP000190341">
    <property type="component" value="Unassembled WGS sequence"/>
</dbReference>
<name>A0A1T5JLT6_9GAMM</name>
<organism evidence="2 3">
    <name type="scientific">Pseudoxanthomonas indica</name>
    <dbReference type="NCBI Taxonomy" id="428993"/>
    <lineage>
        <taxon>Bacteria</taxon>
        <taxon>Pseudomonadati</taxon>
        <taxon>Pseudomonadota</taxon>
        <taxon>Gammaproteobacteria</taxon>
        <taxon>Lysobacterales</taxon>
        <taxon>Lysobacteraceae</taxon>
        <taxon>Pseudoxanthomonas</taxon>
    </lineage>
</organism>
<feature type="transmembrane region" description="Helical" evidence="1">
    <location>
        <begin position="27"/>
        <end position="45"/>
    </location>
</feature>
<keyword evidence="3" id="KW-1185">Reference proteome</keyword>
<evidence type="ECO:0000313" key="3">
    <source>
        <dbReference type="Proteomes" id="UP000190341"/>
    </source>
</evidence>
<evidence type="ECO:0000313" key="2">
    <source>
        <dbReference type="EMBL" id="SKC52093.1"/>
    </source>
</evidence>
<gene>
    <name evidence="2" type="ORF">SAMN06296058_0878</name>
</gene>
<dbReference type="AlphaFoldDB" id="A0A1T5JLT6"/>
<keyword evidence="1" id="KW-1133">Transmembrane helix</keyword>
<keyword evidence="1" id="KW-0472">Membrane</keyword>
<dbReference type="EMBL" id="FUZV01000001">
    <property type="protein sequence ID" value="SKC52093.1"/>
    <property type="molecule type" value="Genomic_DNA"/>
</dbReference>
<dbReference type="STRING" id="428993.SAMN06296058_0878"/>
<dbReference type="OrthoDB" id="121772at2"/>
<dbReference type="RefSeq" id="WP_079723243.1">
    <property type="nucleotide sequence ID" value="NZ_BMCL01000003.1"/>
</dbReference>
<proteinExistence type="predicted"/>